<reference evidence="1 2" key="1">
    <citation type="submission" date="2023-01" db="EMBL/GenBank/DDBJ databases">
        <title>Analysis of 21 Apiospora genomes using comparative genomics revels a genus with tremendous synthesis potential of carbohydrate active enzymes and secondary metabolites.</title>
        <authorList>
            <person name="Sorensen T."/>
        </authorList>
    </citation>
    <scope>NUCLEOTIDE SEQUENCE [LARGE SCALE GENOMIC DNA]</scope>
    <source>
        <strain evidence="1 2">CBS 33761</strain>
    </source>
</reference>
<gene>
    <name evidence="1" type="ORF">PG993_004423</name>
</gene>
<comment type="caution">
    <text evidence="1">The sequence shown here is derived from an EMBL/GenBank/DDBJ whole genome shotgun (WGS) entry which is preliminary data.</text>
</comment>
<protein>
    <submittedName>
        <fullName evidence="1">Uncharacterized protein</fullName>
    </submittedName>
</protein>
<accession>A0ABR1TCR6</accession>
<evidence type="ECO:0000313" key="2">
    <source>
        <dbReference type="Proteomes" id="UP001444661"/>
    </source>
</evidence>
<dbReference type="EMBL" id="JAQQWK010000003">
    <property type="protein sequence ID" value="KAK8044399.1"/>
    <property type="molecule type" value="Genomic_DNA"/>
</dbReference>
<dbReference type="Proteomes" id="UP001444661">
    <property type="component" value="Unassembled WGS sequence"/>
</dbReference>
<evidence type="ECO:0000313" key="1">
    <source>
        <dbReference type="EMBL" id="KAK8044399.1"/>
    </source>
</evidence>
<sequence length="124" mass="13657">MATTSRAVAGPLATQNALRDATLAFERGLDDDQRRALLGMRQGSVPIAGDILVFTAQLDSINKNKKGRSFGTRLHKFLSSIKDFCSIIDTYVSAHPEIAALVWGSVKLTMLRGYETLWMPSMRV</sequence>
<name>A0ABR1TCR6_9PEZI</name>
<proteinExistence type="predicted"/>
<keyword evidence="2" id="KW-1185">Reference proteome</keyword>
<organism evidence="1 2">
    <name type="scientific">Apiospora rasikravindrae</name>
    <dbReference type="NCBI Taxonomy" id="990691"/>
    <lineage>
        <taxon>Eukaryota</taxon>
        <taxon>Fungi</taxon>
        <taxon>Dikarya</taxon>
        <taxon>Ascomycota</taxon>
        <taxon>Pezizomycotina</taxon>
        <taxon>Sordariomycetes</taxon>
        <taxon>Xylariomycetidae</taxon>
        <taxon>Amphisphaeriales</taxon>
        <taxon>Apiosporaceae</taxon>
        <taxon>Apiospora</taxon>
    </lineage>
</organism>